<gene>
    <name evidence="2" type="ORF">MAPG_06179</name>
</gene>
<dbReference type="EMBL" id="GL876970">
    <property type="protein sequence ID" value="KLU87176.1"/>
    <property type="molecule type" value="Genomic_DNA"/>
</dbReference>
<dbReference type="EMBL" id="ADBL01001487">
    <property type="status" value="NOT_ANNOTATED_CDS"/>
    <property type="molecule type" value="Genomic_DNA"/>
</dbReference>
<evidence type="ECO:0000313" key="4">
    <source>
        <dbReference type="Proteomes" id="UP000011715"/>
    </source>
</evidence>
<dbReference type="GO" id="GO:0016705">
    <property type="term" value="F:oxidoreductase activity, acting on paired donors, with incorporation or reduction of molecular oxygen"/>
    <property type="evidence" value="ECO:0007669"/>
    <property type="project" value="InterPro"/>
</dbReference>
<dbReference type="GO" id="GO:0005506">
    <property type="term" value="F:iron ion binding"/>
    <property type="evidence" value="ECO:0007669"/>
    <property type="project" value="InterPro"/>
</dbReference>
<dbReference type="Pfam" id="PF00067">
    <property type="entry name" value="p450"/>
    <property type="match status" value="1"/>
</dbReference>
<reference evidence="2" key="3">
    <citation type="submission" date="2011-03" db="EMBL/GenBank/DDBJ databases">
        <title>Annotation of Magnaporthe poae ATCC 64411.</title>
        <authorList>
            <person name="Ma L.-J."/>
            <person name="Dead R."/>
            <person name="Young S.K."/>
            <person name="Zeng Q."/>
            <person name="Gargeya S."/>
            <person name="Fitzgerald M."/>
            <person name="Haas B."/>
            <person name="Abouelleil A."/>
            <person name="Alvarado L."/>
            <person name="Arachchi H.M."/>
            <person name="Berlin A."/>
            <person name="Brown A."/>
            <person name="Chapman S.B."/>
            <person name="Chen Z."/>
            <person name="Dunbar C."/>
            <person name="Freedman E."/>
            <person name="Gearin G."/>
            <person name="Gellesch M."/>
            <person name="Goldberg J."/>
            <person name="Griggs A."/>
            <person name="Gujja S."/>
            <person name="Heiman D."/>
            <person name="Howarth C."/>
            <person name="Larson L."/>
            <person name="Lui A."/>
            <person name="MacDonald P.J.P."/>
            <person name="Mehta T."/>
            <person name="Montmayeur A."/>
            <person name="Murphy C."/>
            <person name="Neiman D."/>
            <person name="Pearson M."/>
            <person name="Priest M."/>
            <person name="Roberts A."/>
            <person name="Saif S."/>
            <person name="Shea T."/>
            <person name="Shenoy N."/>
            <person name="Sisk P."/>
            <person name="Stolte C."/>
            <person name="Sykes S."/>
            <person name="Yandava C."/>
            <person name="Wortman J."/>
            <person name="Nusbaum C."/>
            <person name="Birren B."/>
        </authorList>
    </citation>
    <scope>NUCLEOTIDE SEQUENCE</scope>
    <source>
        <strain evidence="2">ATCC 64411</strain>
    </source>
</reference>
<reference evidence="2" key="1">
    <citation type="submission" date="2010-05" db="EMBL/GenBank/DDBJ databases">
        <title>The Genome Sequence of Magnaporthe poae strain ATCC 64411.</title>
        <authorList>
            <consortium name="The Broad Institute Genome Sequencing Platform"/>
            <consortium name="Broad Institute Genome Sequencing Center for Infectious Disease"/>
            <person name="Ma L.-J."/>
            <person name="Dead R."/>
            <person name="Young S."/>
            <person name="Zeng Q."/>
            <person name="Koehrsen M."/>
            <person name="Alvarado L."/>
            <person name="Berlin A."/>
            <person name="Chapman S.B."/>
            <person name="Chen Z."/>
            <person name="Freedman E."/>
            <person name="Gellesch M."/>
            <person name="Goldberg J."/>
            <person name="Griggs A."/>
            <person name="Gujja S."/>
            <person name="Heilman E.R."/>
            <person name="Heiman D."/>
            <person name="Hepburn T."/>
            <person name="Howarth C."/>
            <person name="Jen D."/>
            <person name="Larson L."/>
            <person name="Mehta T."/>
            <person name="Neiman D."/>
            <person name="Pearson M."/>
            <person name="Roberts A."/>
            <person name="Saif S."/>
            <person name="Shea T."/>
            <person name="Shenoy N."/>
            <person name="Sisk P."/>
            <person name="Stolte C."/>
            <person name="Sykes S."/>
            <person name="Walk T."/>
            <person name="White J."/>
            <person name="Yandava C."/>
            <person name="Haas B."/>
            <person name="Nusbaum C."/>
            <person name="Birren B."/>
        </authorList>
    </citation>
    <scope>NUCLEOTIDE SEQUENCE</scope>
    <source>
        <strain evidence="2">ATCC 64411</strain>
    </source>
</reference>
<dbReference type="STRING" id="644358.A0A0C4E1C1"/>
<evidence type="ECO:0000313" key="2">
    <source>
        <dbReference type="EMBL" id="KLU87176.1"/>
    </source>
</evidence>
<keyword evidence="1" id="KW-0812">Transmembrane</keyword>
<proteinExistence type="predicted"/>
<dbReference type="GO" id="GO:0020037">
    <property type="term" value="F:heme binding"/>
    <property type="evidence" value="ECO:0007669"/>
    <property type="project" value="InterPro"/>
</dbReference>
<feature type="transmembrane region" description="Helical" evidence="1">
    <location>
        <begin position="72"/>
        <end position="89"/>
    </location>
</feature>
<dbReference type="Proteomes" id="UP000011715">
    <property type="component" value="Unassembled WGS sequence"/>
</dbReference>
<keyword evidence="4" id="KW-1185">Reference proteome</keyword>
<dbReference type="SUPFAM" id="SSF48264">
    <property type="entry name" value="Cytochrome P450"/>
    <property type="match status" value="1"/>
</dbReference>
<name>A0A0C4E1C1_MAGP6</name>
<dbReference type="Gene3D" id="1.10.630.10">
    <property type="entry name" value="Cytochrome P450"/>
    <property type="match status" value="1"/>
</dbReference>
<dbReference type="OrthoDB" id="10029320at2759"/>
<keyword evidence="1" id="KW-1133">Transmembrane helix</keyword>
<evidence type="ECO:0008006" key="5">
    <source>
        <dbReference type="Google" id="ProtNLM"/>
    </source>
</evidence>
<feature type="transmembrane region" description="Helical" evidence="1">
    <location>
        <begin position="49"/>
        <end position="66"/>
    </location>
</feature>
<organism evidence="3 4">
    <name type="scientific">Magnaporthiopsis poae (strain ATCC 64411 / 73-15)</name>
    <name type="common">Kentucky bluegrass fungus</name>
    <name type="synonym">Magnaporthe poae</name>
    <dbReference type="NCBI Taxonomy" id="644358"/>
    <lineage>
        <taxon>Eukaryota</taxon>
        <taxon>Fungi</taxon>
        <taxon>Dikarya</taxon>
        <taxon>Ascomycota</taxon>
        <taxon>Pezizomycotina</taxon>
        <taxon>Sordariomycetes</taxon>
        <taxon>Sordariomycetidae</taxon>
        <taxon>Magnaporthales</taxon>
        <taxon>Magnaporthaceae</taxon>
        <taxon>Magnaporthiopsis</taxon>
    </lineage>
</organism>
<reference evidence="3" key="5">
    <citation type="submission" date="2015-06" db="UniProtKB">
        <authorList>
            <consortium name="EnsemblFungi"/>
        </authorList>
    </citation>
    <scope>IDENTIFICATION</scope>
    <source>
        <strain evidence="3">ATCC 64411</strain>
    </source>
</reference>
<dbReference type="VEuPathDB" id="FungiDB:MAPG_06179"/>
<reference evidence="4" key="2">
    <citation type="submission" date="2010-05" db="EMBL/GenBank/DDBJ databases">
        <title>The genome sequence of Magnaporthe poae strain ATCC 64411.</title>
        <authorList>
            <person name="Ma L.-J."/>
            <person name="Dead R."/>
            <person name="Young S."/>
            <person name="Zeng Q."/>
            <person name="Koehrsen M."/>
            <person name="Alvarado L."/>
            <person name="Berlin A."/>
            <person name="Chapman S.B."/>
            <person name="Chen Z."/>
            <person name="Freedman E."/>
            <person name="Gellesch M."/>
            <person name="Goldberg J."/>
            <person name="Griggs A."/>
            <person name="Gujja S."/>
            <person name="Heilman E.R."/>
            <person name="Heiman D."/>
            <person name="Hepburn T."/>
            <person name="Howarth C."/>
            <person name="Jen D."/>
            <person name="Larson L."/>
            <person name="Mehta T."/>
            <person name="Neiman D."/>
            <person name="Pearson M."/>
            <person name="Roberts A."/>
            <person name="Saif S."/>
            <person name="Shea T."/>
            <person name="Shenoy N."/>
            <person name="Sisk P."/>
            <person name="Stolte C."/>
            <person name="Sykes S."/>
            <person name="Walk T."/>
            <person name="White J."/>
            <person name="Yandava C."/>
            <person name="Haas B."/>
            <person name="Nusbaum C."/>
            <person name="Birren B."/>
        </authorList>
    </citation>
    <scope>NUCLEOTIDE SEQUENCE [LARGE SCALE GENOMIC DNA]</scope>
    <source>
        <strain evidence="4">ATCC 64411 / 73-15</strain>
    </source>
</reference>
<reference evidence="3" key="4">
    <citation type="journal article" date="2015" name="G3 (Bethesda)">
        <title>Genome sequences of three phytopathogenic species of the Magnaporthaceae family of fungi.</title>
        <authorList>
            <person name="Okagaki L.H."/>
            <person name="Nunes C.C."/>
            <person name="Sailsbery J."/>
            <person name="Clay B."/>
            <person name="Brown D."/>
            <person name="John T."/>
            <person name="Oh Y."/>
            <person name="Young N."/>
            <person name="Fitzgerald M."/>
            <person name="Haas B.J."/>
            <person name="Zeng Q."/>
            <person name="Young S."/>
            <person name="Adiconis X."/>
            <person name="Fan L."/>
            <person name="Levin J.Z."/>
            <person name="Mitchell T.K."/>
            <person name="Okubara P.A."/>
            <person name="Farman M.L."/>
            <person name="Kohn L.M."/>
            <person name="Birren B."/>
            <person name="Ma L.-J."/>
            <person name="Dean R.A."/>
        </authorList>
    </citation>
    <scope>NUCLEOTIDE SEQUENCE</scope>
    <source>
        <strain evidence="3">ATCC 64411 / 73-15</strain>
    </source>
</reference>
<dbReference type="eggNOG" id="ENOG502SSCR">
    <property type="taxonomic scope" value="Eukaryota"/>
</dbReference>
<protein>
    <recommendedName>
        <fullName evidence="5">Cytochrome P450</fullName>
    </recommendedName>
</protein>
<dbReference type="GO" id="GO:0004497">
    <property type="term" value="F:monooxygenase activity"/>
    <property type="evidence" value="ECO:0007669"/>
    <property type="project" value="InterPro"/>
</dbReference>
<evidence type="ECO:0000313" key="3">
    <source>
        <dbReference type="EnsemblFungi" id="MAPG_06179T0"/>
    </source>
</evidence>
<dbReference type="InterPro" id="IPR001128">
    <property type="entry name" value="Cyt_P450"/>
</dbReference>
<dbReference type="EnsemblFungi" id="MAPG_06179T0">
    <property type="protein sequence ID" value="MAPG_06179T0"/>
    <property type="gene ID" value="MAPG_06179"/>
</dbReference>
<dbReference type="AlphaFoldDB" id="A0A0C4E1C1"/>
<dbReference type="InterPro" id="IPR036396">
    <property type="entry name" value="Cyt_P450_sf"/>
</dbReference>
<dbReference type="OMA" id="TEINIQW"/>
<sequence>MDIPLSVIRIQGFHVTPPILLEIRTCQLQQNKPLNPDLSKGTTTAMDRGVLLCATIIISSTLFFVAIGGGMLAHAVCAMLVFFFFVAFVQESWRRKKAAASVDRCRSVVDFSFFGDSLSQEERLALRSNNNQRLVRAFGIHNSLTTYDVSHHRYFLSAARGLVSKKNGWHALYAHCDANIRDIVAGHSPYWRRRGQDEAPRIRILLAPLVRHICFRGALKALFDGSATMDLSDDDVQVITADINMLWVESKDPAARPNSTRLRELLGRASLLSISSGKRAEMKTAEEALGIIIPAYETLWRVVLLTYVHAYHRSPDHDHISQITSSVPDCLGEGTSEEQSALRLAKEGLRLYPSTKRIYRATSIPGDDPSSAAPVSADVELCHRHPEIWGADALQFRPERFDQLTEMQKKAYFPFGLPKHQCPAQSGFGERLVTLLVVTLARALPPPGRSRVLFHGDGVLDADKMAPLPTGRKDMDDWVVLV</sequence>
<keyword evidence="1" id="KW-0472">Membrane</keyword>
<accession>A0A0C4E1C1</accession>
<evidence type="ECO:0000256" key="1">
    <source>
        <dbReference type="SAM" id="Phobius"/>
    </source>
</evidence>